<evidence type="ECO:0000313" key="3">
    <source>
        <dbReference type="Proteomes" id="UP000799436"/>
    </source>
</evidence>
<accession>A0A6G1KV87</accession>
<reference evidence="2" key="1">
    <citation type="journal article" date="2020" name="Stud. Mycol.">
        <title>101 Dothideomycetes genomes: a test case for predicting lifestyles and emergence of pathogens.</title>
        <authorList>
            <person name="Haridas S."/>
            <person name="Albert R."/>
            <person name="Binder M."/>
            <person name="Bloem J."/>
            <person name="Labutti K."/>
            <person name="Salamov A."/>
            <person name="Andreopoulos B."/>
            <person name="Baker S."/>
            <person name="Barry K."/>
            <person name="Bills G."/>
            <person name="Bluhm B."/>
            <person name="Cannon C."/>
            <person name="Castanera R."/>
            <person name="Culley D."/>
            <person name="Daum C."/>
            <person name="Ezra D."/>
            <person name="Gonzalez J."/>
            <person name="Henrissat B."/>
            <person name="Kuo A."/>
            <person name="Liang C."/>
            <person name="Lipzen A."/>
            <person name="Lutzoni F."/>
            <person name="Magnuson J."/>
            <person name="Mondo S."/>
            <person name="Nolan M."/>
            <person name="Ohm R."/>
            <person name="Pangilinan J."/>
            <person name="Park H.-J."/>
            <person name="Ramirez L."/>
            <person name="Alfaro M."/>
            <person name="Sun H."/>
            <person name="Tritt A."/>
            <person name="Yoshinaga Y."/>
            <person name="Zwiers L.-H."/>
            <person name="Turgeon B."/>
            <person name="Goodwin S."/>
            <person name="Spatafora J."/>
            <person name="Crous P."/>
            <person name="Grigoriev I."/>
        </authorList>
    </citation>
    <scope>NUCLEOTIDE SEQUENCE</scope>
    <source>
        <strain evidence="2">CBS 116005</strain>
    </source>
</reference>
<feature type="region of interest" description="Disordered" evidence="1">
    <location>
        <begin position="1"/>
        <end position="31"/>
    </location>
</feature>
<evidence type="ECO:0000313" key="2">
    <source>
        <dbReference type="EMBL" id="KAF2764551.1"/>
    </source>
</evidence>
<dbReference type="AlphaFoldDB" id="A0A6G1KV87"/>
<protein>
    <submittedName>
        <fullName evidence="2">Uncharacterized protein</fullName>
    </submittedName>
</protein>
<gene>
    <name evidence="2" type="ORF">EJ03DRAFT_26404</name>
</gene>
<organism evidence="2 3">
    <name type="scientific">Teratosphaeria nubilosa</name>
    <dbReference type="NCBI Taxonomy" id="161662"/>
    <lineage>
        <taxon>Eukaryota</taxon>
        <taxon>Fungi</taxon>
        <taxon>Dikarya</taxon>
        <taxon>Ascomycota</taxon>
        <taxon>Pezizomycotina</taxon>
        <taxon>Dothideomycetes</taxon>
        <taxon>Dothideomycetidae</taxon>
        <taxon>Mycosphaerellales</taxon>
        <taxon>Teratosphaeriaceae</taxon>
        <taxon>Teratosphaeria</taxon>
    </lineage>
</organism>
<feature type="region of interest" description="Disordered" evidence="1">
    <location>
        <begin position="43"/>
        <end position="67"/>
    </location>
</feature>
<sequence>MLQNRPTPCADLFRRHAKSNPSPGSQARPPEYKAITLAPKTLVGSTPMSTRSRMSQLTSPVGMLKSQ</sequence>
<proteinExistence type="predicted"/>
<name>A0A6G1KV87_9PEZI</name>
<keyword evidence="3" id="KW-1185">Reference proteome</keyword>
<dbReference type="EMBL" id="ML995919">
    <property type="protein sequence ID" value="KAF2764551.1"/>
    <property type="molecule type" value="Genomic_DNA"/>
</dbReference>
<dbReference type="Proteomes" id="UP000799436">
    <property type="component" value="Unassembled WGS sequence"/>
</dbReference>
<evidence type="ECO:0000256" key="1">
    <source>
        <dbReference type="SAM" id="MobiDB-lite"/>
    </source>
</evidence>